<dbReference type="Gene3D" id="1.25.40.20">
    <property type="entry name" value="Ankyrin repeat-containing domain"/>
    <property type="match status" value="1"/>
</dbReference>
<feature type="compositionally biased region" description="Acidic residues" evidence="4">
    <location>
        <begin position="109"/>
        <end position="118"/>
    </location>
</feature>
<dbReference type="Pfam" id="PF00023">
    <property type="entry name" value="Ank"/>
    <property type="match status" value="2"/>
</dbReference>
<name>A0AAI8VN87_9PEZI</name>
<keyword evidence="2 3" id="KW-0040">ANK repeat</keyword>
<dbReference type="Proteomes" id="UP001295740">
    <property type="component" value="Unassembled WGS sequence"/>
</dbReference>
<accession>A0AAI8VN87</accession>
<dbReference type="PANTHER" id="PTHR24198:SF193">
    <property type="match status" value="1"/>
</dbReference>
<keyword evidence="6" id="KW-1185">Reference proteome</keyword>
<proteinExistence type="predicted"/>
<evidence type="ECO:0000256" key="3">
    <source>
        <dbReference type="PROSITE-ProRule" id="PRU00023"/>
    </source>
</evidence>
<keyword evidence="1" id="KW-0677">Repeat</keyword>
<reference evidence="5" key="1">
    <citation type="submission" date="2023-10" db="EMBL/GenBank/DDBJ databases">
        <authorList>
            <person name="Hackl T."/>
        </authorList>
    </citation>
    <scope>NUCLEOTIDE SEQUENCE</scope>
</reference>
<dbReference type="SUPFAM" id="SSF48403">
    <property type="entry name" value="Ankyrin repeat"/>
    <property type="match status" value="1"/>
</dbReference>
<feature type="repeat" description="ANK" evidence="3">
    <location>
        <begin position="153"/>
        <end position="181"/>
    </location>
</feature>
<organism evidence="5 6">
    <name type="scientific">Anthostomella pinea</name>
    <dbReference type="NCBI Taxonomy" id="933095"/>
    <lineage>
        <taxon>Eukaryota</taxon>
        <taxon>Fungi</taxon>
        <taxon>Dikarya</taxon>
        <taxon>Ascomycota</taxon>
        <taxon>Pezizomycotina</taxon>
        <taxon>Sordariomycetes</taxon>
        <taxon>Xylariomycetidae</taxon>
        <taxon>Xylariales</taxon>
        <taxon>Xylariaceae</taxon>
        <taxon>Anthostomella</taxon>
    </lineage>
</organism>
<dbReference type="InterPro" id="IPR036770">
    <property type="entry name" value="Ankyrin_rpt-contain_sf"/>
</dbReference>
<protein>
    <submittedName>
        <fullName evidence="5">Uu.00g088780.m01.CDS01</fullName>
    </submittedName>
</protein>
<dbReference type="AlphaFoldDB" id="A0AAI8VN87"/>
<dbReference type="PANTHER" id="PTHR24198">
    <property type="entry name" value="ANKYRIN REPEAT AND PROTEIN KINASE DOMAIN-CONTAINING PROTEIN"/>
    <property type="match status" value="1"/>
</dbReference>
<evidence type="ECO:0000313" key="6">
    <source>
        <dbReference type="Proteomes" id="UP001295740"/>
    </source>
</evidence>
<evidence type="ECO:0000256" key="4">
    <source>
        <dbReference type="SAM" id="MobiDB-lite"/>
    </source>
</evidence>
<comment type="caution">
    <text evidence="5">The sequence shown here is derived from an EMBL/GenBank/DDBJ whole genome shotgun (WGS) entry which is preliminary data.</text>
</comment>
<gene>
    <name evidence="5" type="ORF">KHLLAP_LOCUS8160</name>
</gene>
<dbReference type="InterPro" id="IPR002110">
    <property type="entry name" value="Ankyrin_rpt"/>
</dbReference>
<evidence type="ECO:0000256" key="2">
    <source>
        <dbReference type="ARBA" id="ARBA00023043"/>
    </source>
</evidence>
<dbReference type="PROSITE" id="PS50088">
    <property type="entry name" value="ANK_REPEAT"/>
    <property type="match status" value="1"/>
</dbReference>
<feature type="region of interest" description="Disordered" evidence="4">
    <location>
        <begin position="101"/>
        <end position="129"/>
    </location>
</feature>
<sequence>MPSLLDLPNELITHIAECLVSIAVKQYPYLLCWAADSGYVDLVRRLLHAGADPNMAFIAEYMHPPGYEHNRWLLGSSCIPAKMALNSIYCHESHSAALTTTTDEPWLGGEDELSESEGESDKGLSVPVPWDAHRTGGEDLLRPSSTSTPYWFPLHAVARSGHKSTVQLLFDSGASLNPASFLFPQYHRIWGAPISLPTPLQSALNGRKDSTASLLLSLGASINVDLAETQKGRSALHVAAMNDFSLLFSFLWKAFTTCM</sequence>
<evidence type="ECO:0000313" key="5">
    <source>
        <dbReference type="EMBL" id="CAJ2507692.1"/>
    </source>
</evidence>
<dbReference type="SMART" id="SM00248">
    <property type="entry name" value="ANK"/>
    <property type="match status" value="3"/>
</dbReference>
<dbReference type="PROSITE" id="PS50297">
    <property type="entry name" value="ANK_REP_REGION"/>
    <property type="match status" value="1"/>
</dbReference>
<dbReference type="EMBL" id="CAUWAG010000010">
    <property type="protein sequence ID" value="CAJ2507692.1"/>
    <property type="molecule type" value="Genomic_DNA"/>
</dbReference>
<evidence type="ECO:0000256" key="1">
    <source>
        <dbReference type="ARBA" id="ARBA00022737"/>
    </source>
</evidence>